<dbReference type="GO" id="GO:0009846">
    <property type="term" value="P:pollen germination"/>
    <property type="evidence" value="ECO:0007669"/>
    <property type="project" value="EnsemblPlants"/>
</dbReference>
<dbReference type="GO" id="GO:2000012">
    <property type="term" value="P:regulation of auxin polar transport"/>
    <property type="evidence" value="ECO:0007669"/>
    <property type="project" value="EnsemblPlants"/>
</dbReference>
<dbReference type="GO" id="GO:0006886">
    <property type="term" value="P:intracellular protein transport"/>
    <property type="evidence" value="ECO:0007669"/>
    <property type="project" value="EnsemblPlants"/>
</dbReference>
<dbReference type="AlphaFoldDB" id="A0A388K2B1"/>
<evidence type="ECO:0000256" key="5">
    <source>
        <dbReference type="ARBA" id="ARBA00023136"/>
    </source>
</evidence>
<evidence type="ECO:0000256" key="6">
    <source>
        <dbReference type="ARBA" id="ARBA00073001"/>
    </source>
</evidence>
<dbReference type="Gene3D" id="1.25.40.60">
    <property type="match status" value="1"/>
</dbReference>
<dbReference type="STRING" id="69332.A0A388K2B1"/>
<evidence type="ECO:0000313" key="8">
    <source>
        <dbReference type="Proteomes" id="UP000265515"/>
    </source>
</evidence>
<evidence type="ECO:0000256" key="2">
    <source>
        <dbReference type="ARBA" id="ARBA00009884"/>
    </source>
</evidence>
<comment type="subcellular location">
    <subcellularLocation>
        <location evidence="1">Endomembrane system</location>
        <topology evidence="1">Peripheral membrane protein</topology>
    </subcellularLocation>
</comment>
<dbReference type="OrthoDB" id="10266265at2759"/>
<name>A0A388K2B1_CHABU</name>
<dbReference type="Gene3D" id="3.40.50.1910">
    <property type="match status" value="1"/>
</dbReference>
<dbReference type="InterPro" id="IPR001619">
    <property type="entry name" value="Sec1-like"/>
</dbReference>
<dbReference type="EMBL" id="BFEA01000047">
    <property type="protein sequence ID" value="GBG64155.1"/>
    <property type="molecule type" value="Genomic_DNA"/>
</dbReference>
<comment type="similarity">
    <text evidence="2">Belongs to the STXBP/unc-18/SEC1 family.</text>
</comment>
<evidence type="ECO:0000256" key="4">
    <source>
        <dbReference type="ARBA" id="ARBA00022927"/>
    </source>
</evidence>
<evidence type="ECO:0000256" key="1">
    <source>
        <dbReference type="ARBA" id="ARBA00004184"/>
    </source>
</evidence>
<dbReference type="Gene3D" id="3.40.50.2060">
    <property type="match status" value="1"/>
</dbReference>
<evidence type="ECO:0000313" key="7">
    <source>
        <dbReference type="EMBL" id="GBG64155.1"/>
    </source>
</evidence>
<evidence type="ECO:0000256" key="3">
    <source>
        <dbReference type="ARBA" id="ARBA00022448"/>
    </source>
</evidence>
<dbReference type="GO" id="GO:0030307">
    <property type="term" value="P:positive regulation of cell growth"/>
    <property type="evidence" value="ECO:0007669"/>
    <property type="project" value="EnsemblPlants"/>
</dbReference>
<gene>
    <name evidence="7" type="ORF">CBR_g40854</name>
</gene>
<dbReference type="InterPro" id="IPR043154">
    <property type="entry name" value="Sec-1-like_dom1"/>
</dbReference>
<dbReference type="Pfam" id="PF00995">
    <property type="entry name" value="Sec1"/>
    <property type="match status" value="1"/>
</dbReference>
<dbReference type="Gramene" id="GBG64155">
    <property type="protein sequence ID" value="GBG64155"/>
    <property type="gene ID" value="CBR_g40854"/>
</dbReference>
<sequence>MKHLKAVFFVRVTAENIHLLKRHLASPRFGEFHFFFSNILKTTHLQILADADEQQMVKQVQEFFGDYHALDPYHFTLDLPQNHLCMMTSVLEPVNMGKIMDRVVEGIASVFLAMKKRPAIRHQRTSDIARRIAQDCSKLMYEQESQLFDFRRSENAALLLVMDRRDDPVTPLLNQWTYQAMVHELIGLKHNRVDLRGRTRVPKDQQEVVLSSEQDPFFKANMFENFGDLGMNIKKMVDDFQQRAKSNQNLQSIEDMARFVENYPEYRKLSGNVSKHVTLMSELSQIVDERQLMSVSQTEQELACNSGQAAAFEAVMGQLDNRMVTDLDRLRLVMLYSLRYERDNSRQREQLMTKLASKPSKFKPGLVYTLLRHCGMEKRTGDLFGNRDIFNRAQNMARRLKGVDNVYAQHQPLLSQIIENITKGRVKDVEYPFVGKPLVGRPSEVVVFVVGGTTYEEARAVALNNAANTGVRVLLGGTTVLNSASFLTDLEELHALERSSQPH</sequence>
<dbReference type="Gene3D" id="3.90.830.10">
    <property type="entry name" value="Syntaxin Binding Protein 1, Chain A, domain 2"/>
    <property type="match status" value="1"/>
</dbReference>
<accession>A0A388K2B1</accession>
<dbReference type="GO" id="GO:0031338">
    <property type="term" value="P:regulation of vesicle fusion"/>
    <property type="evidence" value="ECO:0007669"/>
    <property type="project" value="EnsemblPlants"/>
</dbReference>
<dbReference type="InterPro" id="IPR036045">
    <property type="entry name" value="Sec1-like_sf"/>
</dbReference>
<dbReference type="GO" id="GO:0005769">
    <property type="term" value="C:early endosome"/>
    <property type="evidence" value="ECO:0007669"/>
    <property type="project" value="EnsemblPlants"/>
</dbReference>
<dbReference type="InterPro" id="IPR043127">
    <property type="entry name" value="Sec-1-like_dom3a"/>
</dbReference>
<dbReference type="PIRSF" id="PIRSF005715">
    <property type="entry name" value="VPS45_Sec1"/>
    <property type="match status" value="1"/>
</dbReference>
<dbReference type="GO" id="GO:0005802">
    <property type="term" value="C:trans-Golgi network"/>
    <property type="evidence" value="ECO:0007669"/>
    <property type="project" value="EnsemblPlants"/>
</dbReference>
<keyword evidence="8" id="KW-1185">Reference proteome</keyword>
<proteinExistence type="inferred from homology"/>
<dbReference type="GO" id="GO:2000067">
    <property type="term" value="P:regulation of root morphogenesis"/>
    <property type="evidence" value="ECO:0007669"/>
    <property type="project" value="EnsemblPlants"/>
</dbReference>
<dbReference type="SUPFAM" id="SSF56815">
    <property type="entry name" value="Sec1/munc18-like (SM) proteins"/>
    <property type="match status" value="1"/>
</dbReference>
<keyword evidence="4" id="KW-0653">Protein transport</keyword>
<reference evidence="7 8" key="1">
    <citation type="journal article" date="2018" name="Cell">
        <title>The Chara Genome: Secondary Complexity and Implications for Plant Terrestrialization.</title>
        <authorList>
            <person name="Nishiyama T."/>
            <person name="Sakayama H."/>
            <person name="Vries J.D."/>
            <person name="Buschmann H."/>
            <person name="Saint-Marcoux D."/>
            <person name="Ullrich K.K."/>
            <person name="Haas F.B."/>
            <person name="Vanderstraeten L."/>
            <person name="Becker D."/>
            <person name="Lang D."/>
            <person name="Vosolsobe S."/>
            <person name="Rombauts S."/>
            <person name="Wilhelmsson P.K.I."/>
            <person name="Janitza P."/>
            <person name="Kern R."/>
            <person name="Heyl A."/>
            <person name="Rumpler F."/>
            <person name="Villalobos L.I.A.C."/>
            <person name="Clay J.M."/>
            <person name="Skokan R."/>
            <person name="Toyoda A."/>
            <person name="Suzuki Y."/>
            <person name="Kagoshima H."/>
            <person name="Schijlen E."/>
            <person name="Tajeshwar N."/>
            <person name="Catarino B."/>
            <person name="Hetherington A.J."/>
            <person name="Saltykova A."/>
            <person name="Bonnot C."/>
            <person name="Breuninger H."/>
            <person name="Symeonidi A."/>
            <person name="Radhakrishnan G.V."/>
            <person name="Van Nieuwerburgh F."/>
            <person name="Deforce D."/>
            <person name="Chang C."/>
            <person name="Karol K.G."/>
            <person name="Hedrich R."/>
            <person name="Ulvskov P."/>
            <person name="Glockner G."/>
            <person name="Delwiche C.F."/>
            <person name="Petrasek J."/>
            <person name="Van de Peer Y."/>
            <person name="Friml J."/>
            <person name="Beilby M."/>
            <person name="Dolan L."/>
            <person name="Kohara Y."/>
            <person name="Sugano S."/>
            <person name="Fujiyama A."/>
            <person name="Delaux P.-M."/>
            <person name="Quint M."/>
            <person name="TheiBen G."/>
            <person name="Hagemann M."/>
            <person name="Harholt J."/>
            <person name="Dunand C."/>
            <person name="Zachgo S."/>
            <person name="Langdale J."/>
            <person name="Maumus F."/>
            <person name="Straeten D.V.D."/>
            <person name="Gould S.B."/>
            <person name="Rensing S.A."/>
        </authorList>
    </citation>
    <scope>NUCLEOTIDE SEQUENCE [LARGE SCALE GENOMIC DNA]</scope>
    <source>
        <strain evidence="7 8">S276</strain>
    </source>
</reference>
<dbReference type="GO" id="GO:0031201">
    <property type="term" value="C:SNARE complex"/>
    <property type="evidence" value="ECO:0007669"/>
    <property type="project" value="EnsemblPlants"/>
</dbReference>
<dbReference type="GO" id="GO:0009705">
    <property type="term" value="C:plant-type vacuole membrane"/>
    <property type="evidence" value="ECO:0007669"/>
    <property type="project" value="EnsemblPlants"/>
</dbReference>
<dbReference type="Proteomes" id="UP000265515">
    <property type="component" value="Unassembled WGS sequence"/>
</dbReference>
<dbReference type="OMA" id="VHQLNNA"/>
<dbReference type="GO" id="GO:0016192">
    <property type="term" value="P:vesicle-mediated transport"/>
    <property type="evidence" value="ECO:0007669"/>
    <property type="project" value="EnsemblPlants"/>
</dbReference>
<dbReference type="FunFam" id="3.90.830.10:FF:000002">
    <property type="entry name" value="Vacuolar protein sorting-associated protein 45"/>
    <property type="match status" value="1"/>
</dbReference>
<dbReference type="InterPro" id="IPR027482">
    <property type="entry name" value="Sec1-like_dom2"/>
</dbReference>
<protein>
    <recommendedName>
        <fullName evidence="6">Vacuolar protein sorting-associated protein 45</fullName>
    </recommendedName>
</protein>
<keyword evidence="3" id="KW-0813">Transport</keyword>
<comment type="caution">
    <text evidence="7">The sequence shown here is derived from an EMBL/GenBank/DDBJ whole genome shotgun (WGS) entry which is preliminary data.</text>
</comment>
<organism evidence="7 8">
    <name type="scientific">Chara braunii</name>
    <name type="common">Braun's stonewort</name>
    <dbReference type="NCBI Taxonomy" id="69332"/>
    <lineage>
        <taxon>Eukaryota</taxon>
        <taxon>Viridiplantae</taxon>
        <taxon>Streptophyta</taxon>
        <taxon>Charophyceae</taxon>
        <taxon>Charales</taxon>
        <taxon>Characeae</taxon>
        <taxon>Chara</taxon>
    </lineage>
</organism>
<dbReference type="PANTHER" id="PTHR11679">
    <property type="entry name" value="VESICLE PROTEIN SORTING-ASSOCIATED"/>
    <property type="match status" value="1"/>
</dbReference>
<keyword evidence="5" id="KW-0472">Membrane</keyword>